<keyword evidence="3" id="KW-0813">Transport</keyword>
<accession>V8CAL2</accession>
<dbReference type="SUPFAM" id="SSF74653">
    <property type="entry name" value="TolA/TonB C-terminal domain"/>
    <property type="match status" value="1"/>
</dbReference>
<dbReference type="GO" id="GO:0005886">
    <property type="term" value="C:plasma membrane"/>
    <property type="evidence" value="ECO:0007669"/>
    <property type="project" value="UniProtKB-SubCell"/>
</dbReference>
<dbReference type="Pfam" id="PF03544">
    <property type="entry name" value="TonB_C"/>
    <property type="match status" value="1"/>
</dbReference>
<evidence type="ECO:0000256" key="8">
    <source>
        <dbReference type="ARBA" id="ARBA00022989"/>
    </source>
</evidence>
<evidence type="ECO:0000256" key="6">
    <source>
        <dbReference type="ARBA" id="ARBA00022692"/>
    </source>
</evidence>
<feature type="domain" description="TonB C-terminal" evidence="12">
    <location>
        <begin position="168"/>
        <end position="255"/>
    </location>
</feature>
<proteinExistence type="inferred from homology"/>
<evidence type="ECO:0000256" key="9">
    <source>
        <dbReference type="ARBA" id="ARBA00023136"/>
    </source>
</evidence>
<keyword evidence="8 11" id="KW-1133">Transmembrane helix</keyword>
<name>V8CAL2_9HELI</name>
<feature type="transmembrane region" description="Helical" evidence="11">
    <location>
        <begin position="18"/>
        <end position="39"/>
    </location>
</feature>
<feature type="compositionally biased region" description="Low complexity" evidence="10">
    <location>
        <begin position="75"/>
        <end position="86"/>
    </location>
</feature>
<dbReference type="InterPro" id="IPR037682">
    <property type="entry name" value="TonB_C"/>
</dbReference>
<organism evidence="13 14">
    <name type="scientific">Helicobacter macacae MIT 99-5501</name>
    <dbReference type="NCBI Taxonomy" id="1357400"/>
    <lineage>
        <taxon>Bacteria</taxon>
        <taxon>Pseudomonadati</taxon>
        <taxon>Campylobacterota</taxon>
        <taxon>Epsilonproteobacteria</taxon>
        <taxon>Campylobacterales</taxon>
        <taxon>Helicobacteraceae</taxon>
        <taxon>Helicobacter</taxon>
    </lineage>
</organism>
<dbReference type="OrthoDB" id="5349195at2"/>
<dbReference type="EMBL" id="AZJI01000004">
    <property type="protein sequence ID" value="ETD24137.1"/>
    <property type="molecule type" value="Genomic_DNA"/>
</dbReference>
<dbReference type="eggNOG" id="COG0810">
    <property type="taxonomic scope" value="Bacteria"/>
</dbReference>
<dbReference type="InterPro" id="IPR051045">
    <property type="entry name" value="TonB-dependent_transducer"/>
</dbReference>
<gene>
    <name evidence="13" type="ORF">HMPREF2086_00885</name>
</gene>
<evidence type="ECO:0000313" key="13">
    <source>
        <dbReference type="EMBL" id="ETD24137.1"/>
    </source>
</evidence>
<evidence type="ECO:0000313" key="14">
    <source>
        <dbReference type="Proteomes" id="UP000018731"/>
    </source>
</evidence>
<dbReference type="Proteomes" id="UP000018731">
    <property type="component" value="Unassembled WGS sequence"/>
</dbReference>
<evidence type="ECO:0000256" key="3">
    <source>
        <dbReference type="ARBA" id="ARBA00022448"/>
    </source>
</evidence>
<dbReference type="PATRIC" id="fig|1357400.3.peg.1226"/>
<keyword evidence="6 11" id="KW-0812">Transmembrane</keyword>
<sequence>MRQAEALSVGYSNSEDRFWVSLLLSVVLHCCIIAIVWFINEQLKKPKLHKVELENILFLKRGDSLDKNDNKEGMTPPSLASPDSAPTTPPSKPTPNTQEAEYREQRQSKRVPLPKQESKKTYQSLNQMSQPAQQPSKARDRTTSRAISELYGREWGDLGSEEKDFVTSNLRQIARITQSYLEYPQAAGYLGQQGENAVEFYLLPNGDIEGLRLIRSSKYKLLDDNSTKTIRIAFKDYPRPKKRTLIRFHITYKLH</sequence>
<dbReference type="AlphaFoldDB" id="V8CAL2"/>
<keyword evidence="7" id="KW-0653">Protein transport</keyword>
<evidence type="ECO:0000256" key="7">
    <source>
        <dbReference type="ARBA" id="ARBA00022927"/>
    </source>
</evidence>
<evidence type="ECO:0000256" key="11">
    <source>
        <dbReference type="SAM" id="Phobius"/>
    </source>
</evidence>
<dbReference type="NCBIfam" id="TIGR01352">
    <property type="entry name" value="tonB_Cterm"/>
    <property type="match status" value="1"/>
</dbReference>
<keyword evidence="9 11" id="KW-0472">Membrane</keyword>
<keyword evidence="14" id="KW-1185">Reference proteome</keyword>
<keyword evidence="4" id="KW-1003">Cell membrane</keyword>
<dbReference type="GO" id="GO:0055085">
    <property type="term" value="P:transmembrane transport"/>
    <property type="evidence" value="ECO:0007669"/>
    <property type="project" value="InterPro"/>
</dbReference>
<feature type="compositionally biased region" description="Polar residues" evidence="10">
    <location>
        <begin position="121"/>
        <end position="136"/>
    </location>
</feature>
<keyword evidence="5" id="KW-0997">Cell inner membrane</keyword>
<reference evidence="13 14" key="1">
    <citation type="journal article" date="2014" name="Genome Announc.">
        <title>Draft genome sequences of six enterohepatic helicobacter species isolated from humans and one from rhesus macaques.</title>
        <authorList>
            <person name="Shen Z."/>
            <person name="Sheh A."/>
            <person name="Young S.K."/>
            <person name="Abouelliel A."/>
            <person name="Ward D.V."/>
            <person name="Earl A.M."/>
            <person name="Fox J.G."/>
        </authorList>
    </citation>
    <scope>NUCLEOTIDE SEQUENCE [LARGE SCALE GENOMIC DNA]</scope>
    <source>
        <strain evidence="13 14">MIT 99-5501</strain>
    </source>
</reference>
<dbReference type="RefSeq" id="WP_023927608.1">
    <property type="nucleotide sequence ID" value="NZ_KI669454.1"/>
</dbReference>
<comment type="similarity">
    <text evidence="2">Belongs to the TonB family.</text>
</comment>
<dbReference type="PANTHER" id="PTHR33446">
    <property type="entry name" value="PROTEIN TONB-RELATED"/>
    <property type="match status" value="1"/>
</dbReference>
<protein>
    <recommendedName>
        <fullName evidence="12">TonB C-terminal domain-containing protein</fullName>
    </recommendedName>
</protein>
<evidence type="ECO:0000256" key="1">
    <source>
        <dbReference type="ARBA" id="ARBA00004383"/>
    </source>
</evidence>
<feature type="region of interest" description="Disordered" evidence="10">
    <location>
        <begin position="64"/>
        <end position="143"/>
    </location>
</feature>
<evidence type="ECO:0000256" key="2">
    <source>
        <dbReference type="ARBA" id="ARBA00006555"/>
    </source>
</evidence>
<dbReference type="Gene3D" id="3.30.1150.10">
    <property type="match status" value="1"/>
</dbReference>
<evidence type="ECO:0000259" key="12">
    <source>
        <dbReference type="PROSITE" id="PS52015"/>
    </source>
</evidence>
<comment type="caution">
    <text evidence="13">The sequence shown here is derived from an EMBL/GenBank/DDBJ whole genome shotgun (WGS) entry which is preliminary data.</text>
</comment>
<evidence type="ECO:0000256" key="10">
    <source>
        <dbReference type="SAM" id="MobiDB-lite"/>
    </source>
</evidence>
<comment type="subcellular location">
    <subcellularLocation>
        <location evidence="1">Cell inner membrane</location>
        <topology evidence="1">Single-pass membrane protein</topology>
        <orientation evidence="1">Periplasmic side</orientation>
    </subcellularLocation>
</comment>
<evidence type="ECO:0000256" key="4">
    <source>
        <dbReference type="ARBA" id="ARBA00022475"/>
    </source>
</evidence>
<evidence type="ECO:0000256" key="5">
    <source>
        <dbReference type="ARBA" id="ARBA00022519"/>
    </source>
</evidence>
<dbReference type="GO" id="GO:0015031">
    <property type="term" value="P:protein transport"/>
    <property type="evidence" value="ECO:0007669"/>
    <property type="project" value="UniProtKB-KW"/>
</dbReference>
<dbReference type="STRING" id="1357400.HMPREF2086_00885"/>
<dbReference type="PROSITE" id="PS52015">
    <property type="entry name" value="TONB_CTD"/>
    <property type="match status" value="1"/>
</dbReference>
<dbReference type="InterPro" id="IPR006260">
    <property type="entry name" value="TonB/TolA_C"/>
</dbReference>
<dbReference type="HOGENOM" id="CLU_082689_0_0_7"/>